<evidence type="ECO:0000313" key="4">
    <source>
        <dbReference type="Proteomes" id="UP000250200"/>
    </source>
</evidence>
<dbReference type="Proteomes" id="UP000254076">
    <property type="component" value="Unassembled WGS sequence"/>
</dbReference>
<evidence type="ECO:0000313" key="5">
    <source>
        <dbReference type="Proteomes" id="UP000254076"/>
    </source>
</evidence>
<evidence type="ECO:0000313" key="3">
    <source>
        <dbReference type="EMBL" id="SUN13900.1"/>
    </source>
</evidence>
<dbReference type="Proteomes" id="UP000250200">
    <property type="component" value="Unassembled WGS sequence"/>
</dbReference>
<accession>A0A2X2LK89</accession>
<reference evidence="4 5" key="1">
    <citation type="submission" date="2018-06" db="EMBL/GenBank/DDBJ databases">
        <authorList>
            <consortium name="Pathogen Informatics"/>
            <person name="Doyle S."/>
        </authorList>
    </citation>
    <scope>NUCLEOTIDE SEQUENCE [LARGE SCALE GENOMIC DNA]</scope>
    <source>
        <strain evidence="2 4">NCTC8181</strain>
        <strain evidence="3 5">NCTC8185</strain>
    </source>
</reference>
<dbReference type="AlphaFoldDB" id="A0A2X2LK89"/>
<organism evidence="2 4">
    <name type="scientific">Streptococcus agalactiae</name>
    <dbReference type="NCBI Taxonomy" id="1311"/>
    <lineage>
        <taxon>Bacteria</taxon>
        <taxon>Bacillati</taxon>
        <taxon>Bacillota</taxon>
        <taxon>Bacilli</taxon>
        <taxon>Lactobacillales</taxon>
        <taxon>Streptococcaceae</taxon>
        <taxon>Streptococcus</taxon>
    </lineage>
</organism>
<proteinExistence type="predicted"/>
<dbReference type="EMBL" id="UHEQ01000004">
    <property type="protein sequence ID" value="SUN13900.1"/>
    <property type="molecule type" value="Genomic_DNA"/>
</dbReference>
<dbReference type="RefSeq" id="WP_001871892.1">
    <property type="nucleotide sequence ID" value="NZ_JAIMFJ010000031.1"/>
</dbReference>
<name>A0A2X2LK89_STRAG</name>
<evidence type="ECO:0000313" key="2">
    <source>
        <dbReference type="EMBL" id="SQA18232.1"/>
    </source>
</evidence>
<dbReference type="PANTHER" id="PTHR33498">
    <property type="entry name" value="TRANSPOSASE FOR INSERTION SEQUENCE ELEMENT IS1557"/>
    <property type="match status" value="1"/>
</dbReference>
<protein>
    <submittedName>
        <fullName evidence="2">Transposase</fullName>
    </submittedName>
</protein>
<comment type="caution">
    <text evidence="2">The sequence shown here is derived from an EMBL/GenBank/DDBJ whole genome shotgun (WGS) entry which is preliminary data.</text>
</comment>
<dbReference type="EMBL" id="UAVB01000001">
    <property type="protein sequence ID" value="SQA18232.1"/>
    <property type="molecule type" value="Genomic_DNA"/>
</dbReference>
<sequence>MLNNSLGKLPFIVQDFKTKKIISILGNRHQSTICSHFFRHSKEKARNSMQIVMLDKSKPYILLMEVLFSKTKMLLNHFHIVQHMNHALQLTMFKNFETRFEHAKREDELRLLSCLAINHPLQLIMRQ</sequence>
<feature type="domain" description="Transposase IS204/IS1001/IS1096/IS1165 DDE" evidence="1">
    <location>
        <begin position="12"/>
        <end position="91"/>
    </location>
</feature>
<dbReference type="InterPro" id="IPR047951">
    <property type="entry name" value="Transpos_ISL3"/>
</dbReference>
<gene>
    <name evidence="2" type="ORF">NCTC8181_01278</name>
    <name evidence="3" type="ORF">NCTC8185_01167</name>
</gene>
<evidence type="ECO:0000259" key="1">
    <source>
        <dbReference type="Pfam" id="PF01610"/>
    </source>
</evidence>
<dbReference type="InterPro" id="IPR002560">
    <property type="entry name" value="Transposase_DDE"/>
</dbReference>
<dbReference type="Pfam" id="PF01610">
    <property type="entry name" value="DDE_Tnp_ISL3"/>
    <property type="match status" value="1"/>
</dbReference>
<dbReference type="PANTHER" id="PTHR33498:SF1">
    <property type="entry name" value="TRANSPOSASE FOR INSERTION SEQUENCE ELEMENT IS1557"/>
    <property type="match status" value="1"/>
</dbReference>